<dbReference type="Proteomes" id="UP000667349">
    <property type="component" value="Unassembled WGS sequence"/>
</dbReference>
<evidence type="ECO:0000256" key="8">
    <source>
        <dbReference type="ARBA" id="ARBA00064268"/>
    </source>
</evidence>
<dbReference type="InterPro" id="IPR001680">
    <property type="entry name" value="WD40_rpt"/>
</dbReference>
<keyword evidence="6" id="KW-0539">Nucleus</keyword>
<feature type="repeat" description="WD" evidence="11">
    <location>
        <begin position="307"/>
        <end position="337"/>
    </location>
</feature>
<dbReference type="SUPFAM" id="SSF50978">
    <property type="entry name" value="WD40 repeat-like"/>
    <property type="match status" value="1"/>
</dbReference>
<dbReference type="PRINTS" id="PR00320">
    <property type="entry name" value="GPROTEINBRPT"/>
</dbReference>
<evidence type="ECO:0000313" key="13">
    <source>
        <dbReference type="Proteomes" id="UP000667349"/>
    </source>
</evidence>
<evidence type="ECO:0000256" key="2">
    <source>
        <dbReference type="ARBA" id="ARBA00022574"/>
    </source>
</evidence>
<accession>A0A836EM38</accession>
<comment type="subcellular location">
    <subcellularLocation>
        <location evidence="1">Nucleus</location>
    </subcellularLocation>
</comment>
<evidence type="ECO:0000256" key="1">
    <source>
        <dbReference type="ARBA" id="ARBA00004123"/>
    </source>
</evidence>
<dbReference type="PROSITE" id="PS00678">
    <property type="entry name" value="WD_REPEATS_1"/>
    <property type="match status" value="3"/>
</dbReference>
<feature type="repeat" description="WD" evidence="11">
    <location>
        <begin position="246"/>
        <end position="280"/>
    </location>
</feature>
<dbReference type="PROSITE" id="PS50294">
    <property type="entry name" value="WD_REPEATS_REGION"/>
    <property type="match status" value="6"/>
</dbReference>
<dbReference type="PROSITE" id="PS50082">
    <property type="entry name" value="WD_REPEATS_2"/>
    <property type="match status" value="7"/>
</dbReference>
<evidence type="ECO:0000256" key="9">
    <source>
        <dbReference type="ARBA" id="ARBA00073554"/>
    </source>
</evidence>
<comment type="caution">
    <text evidence="12">The sequence shown here is derived from an EMBL/GenBank/DDBJ whole genome shotgun (WGS) entry which is preliminary data.</text>
</comment>
<feature type="repeat" description="WD" evidence="11">
    <location>
        <begin position="162"/>
        <end position="195"/>
    </location>
</feature>
<dbReference type="EMBL" id="JAANHZ010000049">
    <property type="protein sequence ID" value="KAG5316549.1"/>
    <property type="molecule type" value="Genomic_DNA"/>
</dbReference>
<dbReference type="GO" id="GO:0071013">
    <property type="term" value="C:catalytic step 2 spliceosome"/>
    <property type="evidence" value="ECO:0007669"/>
    <property type="project" value="TreeGrafter"/>
</dbReference>
<keyword evidence="2 11" id="KW-0853">WD repeat</keyword>
<evidence type="ECO:0000256" key="3">
    <source>
        <dbReference type="ARBA" id="ARBA00022664"/>
    </source>
</evidence>
<dbReference type="InterPro" id="IPR052234">
    <property type="entry name" value="U5_snRNP_Component"/>
</dbReference>
<keyword evidence="13" id="KW-1185">Reference proteome</keyword>
<organism evidence="12 13">
    <name type="scientific">Acromyrmex insinuator</name>
    <dbReference type="NCBI Taxonomy" id="230686"/>
    <lineage>
        <taxon>Eukaryota</taxon>
        <taxon>Metazoa</taxon>
        <taxon>Ecdysozoa</taxon>
        <taxon>Arthropoda</taxon>
        <taxon>Hexapoda</taxon>
        <taxon>Insecta</taxon>
        <taxon>Pterygota</taxon>
        <taxon>Neoptera</taxon>
        <taxon>Endopterygota</taxon>
        <taxon>Hymenoptera</taxon>
        <taxon>Apocrita</taxon>
        <taxon>Aculeata</taxon>
        <taxon>Formicoidea</taxon>
        <taxon>Formicidae</taxon>
        <taxon>Myrmicinae</taxon>
        <taxon>Acromyrmex</taxon>
    </lineage>
</organism>
<dbReference type="InterPro" id="IPR036322">
    <property type="entry name" value="WD40_repeat_dom_sf"/>
</dbReference>
<dbReference type="Pfam" id="PF00400">
    <property type="entry name" value="WD40"/>
    <property type="match status" value="7"/>
</dbReference>
<proteinExistence type="predicted"/>
<dbReference type="Gene3D" id="2.130.10.10">
    <property type="entry name" value="YVTN repeat-like/Quinoprotein amine dehydrogenase"/>
    <property type="match status" value="1"/>
</dbReference>
<comment type="function">
    <text evidence="7">Required for pre-mRNA splicing as component of the activated spliceosome. Component of the U5 small nuclear ribonucleoprotein (snRNP) complex and the U4/U6-U5 tri-snRNP complex, building blocks of the spliceosome. As a component of the minor spliceosome, involved in the splicing of U12-type introns in pre-mRNAs.</text>
</comment>
<dbReference type="GO" id="GO:0000375">
    <property type="term" value="P:RNA splicing, via transesterification reactions"/>
    <property type="evidence" value="ECO:0007669"/>
    <property type="project" value="UniProtKB-ARBA"/>
</dbReference>
<feature type="non-terminal residue" evidence="12">
    <location>
        <position position="1"/>
    </location>
</feature>
<feature type="repeat" description="WD" evidence="11">
    <location>
        <begin position="120"/>
        <end position="161"/>
    </location>
</feature>
<dbReference type="SMART" id="SM00320">
    <property type="entry name" value="WD40"/>
    <property type="match status" value="7"/>
</dbReference>
<dbReference type="PANTHER" id="PTHR44006:SF1">
    <property type="entry name" value="U5 SMALL NUCLEAR RIBONUCLEOPROTEIN 40 KDA PROTEIN"/>
    <property type="match status" value="1"/>
</dbReference>
<evidence type="ECO:0000256" key="5">
    <source>
        <dbReference type="ARBA" id="ARBA00023187"/>
    </source>
</evidence>
<dbReference type="InterPro" id="IPR015943">
    <property type="entry name" value="WD40/YVTN_repeat-like_dom_sf"/>
</dbReference>
<dbReference type="PANTHER" id="PTHR44006">
    <property type="entry name" value="U5 SMALL NUCLEAR RIBONUCLEOPROTEIN 40 KDA PROTEIN"/>
    <property type="match status" value="1"/>
</dbReference>
<keyword evidence="5" id="KW-0508">mRNA splicing</keyword>
<evidence type="ECO:0000256" key="6">
    <source>
        <dbReference type="ARBA" id="ARBA00023242"/>
    </source>
</evidence>
<dbReference type="InterPro" id="IPR020472">
    <property type="entry name" value="WD40_PAC1"/>
</dbReference>
<keyword evidence="3" id="KW-0507">mRNA processing</keyword>
<protein>
    <recommendedName>
        <fullName evidence="9">U5 small nuclear ribonucleoprotein 40 kDa protein</fullName>
    </recommendedName>
    <alternativeName>
        <fullName evidence="10">WD repeat-containing protein 57</fullName>
    </alternativeName>
</protein>
<feature type="repeat" description="WD" evidence="11">
    <location>
        <begin position="338"/>
        <end position="373"/>
    </location>
</feature>
<evidence type="ECO:0000256" key="11">
    <source>
        <dbReference type="PROSITE-ProRule" id="PRU00221"/>
    </source>
</evidence>
<reference evidence="12" key="1">
    <citation type="submission" date="2020-02" db="EMBL/GenBank/DDBJ databases">
        <title>Relaxed selection underlies rapid genomic changes in the transitions from sociality to social parasitism in ants.</title>
        <authorList>
            <person name="Bi X."/>
        </authorList>
    </citation>
    <scope>NUCLEOTIDE SEQUENCE</scope>
    <source>
        <strain evidence="12">BGI-DK2013a</strain>
        <tissue evidence="12">Whole body</tissue>
    </source>
</reference>
<dbReference type="GO" id="GO:0005682">
    <property type="term" value="C:U5 snRNP"/>
    <property type="evidence" value="ECO:0007669"/>
    <property type="project" value="UniProtKB-ARBA"/>
</dbReference>
<keyword evidence="4" id="KW-0677">Repeat</keyword>
<feature type="non-terminal residue" evidence="12">
    <location>
        <position position="373"/>
    </location>
</feature>
<feature type="repeat" description="WD" evidence="11">
    <location>
        <begin position="77"/>
        <end position="110"/>
    </location>
</feature>
<dbReference type="AlphaFoldDB" id="A0A836EM38"/>
<dbReference type="CDD" id="cd00200">
    <property type="entry name" value="WD40"/>
    <property type="match status" value="1"/>
</dbReference>
<name>A0A836EM38_9HYME</name>
<evidence type="ECO:0000313" key="12">
    <source>
        <dbReference type="EMBL" id="KAG5316549.1"/>
    </source>
</evidence>
<sequence length="373" mass="41464">MPILDKRKGDDILALVPASKRTKNEVVFSSREKAVVQSVSIATSIYLLKNSCNVCAHNKILKGPPRTSSLMSMIMLLEGHQGDIFSIEFHPEGQYLASTGFDRQIFIWNVYGECENIGIMTGHSGAVMELHFSPDGNHLYTASTDMTLGLWDIVAGTRIKKLKGHTSFVNSVSGARRGPTLLCSGSDDSTIRIWDPRKRGQCYTLNNTYQVTAVTFNDTAEQVISGGIDNDIKVWDLRKNAVLYKLKGHTDTITGLSLSPDGSYILSNAMDNTLKIWDVRPFAPYERCVKILSGHQHNFEKNLLRCAWSPDGSKVSAGSSDRFHYIWDTTSRRILYKLPGHNGSVNDIDFHPKEPIVCSGSSDKQIYLGEIET</sequence>
<comment type="subunit">
    <text evidence="8">Component of the pre-catalytic and catalytic spliceosome complexes. Component of the postcatalytic spliceosome P complex. Part of the U5 snRNP complex. Interacts with PRPF8. Component of the U4/U6-U5 tri-snRNP complex composed of the U4, U6 and U5 snRNAs and at least PRPF3, PRPF4, PRPF6, PRPF8, PRPF31, SNRNP200, TXNL4A, WDR57, SNRNP40, DDX23, CD2BP2, PPIH, SNU13, EFTUD2, SART1 and USP39. Component of the minor spliceosome, which splices U12-type introns.</text>
</comment>
<evidence type="ECO:0000256" key="4">
    <source>
        <dbReference type="ARBA" id="ARBA00022737"/>
    </source>
</evidence>
<gene>
    <name evidence="12" type="primary">Snrnp40</name>
    <name evidence="12" type="ORF">G6Z75_0002124</name>
</gene>
<dbReference type="GO" id="GO:0006397">
    <property type="term" value="P:mRNA processing"/>
    <property type="evidence" value="ECO:0007669"/>
    <property type="project" value="UniProtKB-KW"/>
</dbReference>
<evidence type="ECO:0000256" key="7">
    <source>
        <dbReference type="ARBA" id="ARBA00057342"/>
    </source>
</evidence>
<dbReference type="GO" id="GO:0003723">
    <property type="term" value="F:RNA binding"/>
    <property type="evidence" value="ECO:0007669"/>
    <property type="project" value="TreeGrafter"/>
</dbReference>
<dbReference type="FunFam" id="2.130.10.10:FF:000229">
    <property type="entry name" value="Small nuclear ribonucleoprotein U5 subunit 40"/>
    <property type="match status" value="1"/>
</dbReference>
<feature type="repeat" description="WD" evidence="11">
    <location>
        <begin position="204"/>
        <end position="245"/>
    </location>
</feature>
<evidence type="ECO:0000256" key="10">
    <source>
        <dbReference type="ARBA" id="ARBA00075772"/>
    </source>
</evidence>
<dbReference type="InterPro" id="IPR019775">
    <property type="entry name" value="WD40_repeat_CS"/>
</dbReference>